<dbReference type="EMBL" id="JACMYG010000003">
    <property type="protein sequence ID" value="MBC2688868.1"/>
    <property type="molecule type" value="Genomic_DNA"/>
</dbReference>
<proteinExistence type="predicted"/>
<name>A0A7X1KW15_9PSED</name>
<keyword evidence="3" id="KW-1185">Reference proteome</keyword>
<gene>
    <name evidence="2" type="ORF">H7995_03535</name>
</gene>
<dbReference type="AlphaFoldDB" id="A0A7X1KW15"/>
<evidence type="ECO:0000313" key="2">
    <source>
        <dbReference type="EMBL" id="MBC2688868.1"/>
    </source>
</evidence>
<protein>
    <submittedName>
        <fullName evidence="2">Uncharacterized protein</fullName>
    </submittedName>
</protein>
<comment type="caution">
    <text evidence="2">The sequence shown here is derived from an EMBL/GenBank/DDBJ whole genome shotgun (WGS) entry which is preliminary data.</text>
</comment>
<reference evidence="2 3" key="1">
    <citation type="submission" date="2020-08" db="EMBL/GenBank/DDBJ databases">
        <title>Pseudomonas sp. nov.</title>
        <authorList>
            <person name="Gieschler S."/>
            <person name="Fiedler G."/>
            <person name="Brinks E."/>
            <person name="Boehnlein C."/>
            <person name="Franz C.M.A.P."/>
            <person name="Kabisch J."/>
        </authorList>
    </citation>
    <scope>NUCLEOTIDE SEQUENCE [LARGE SCALE GENOMIC DNA]</scope>
    <source>
        <strain evidence="2 3">MBT-1</strain>
    </source>
</reference>
<organism evidence="2 3">
    <name type="scientific">Pseudomonas kielensis</name>
    <dbReference type="NCBI Taxonomy" id="2762577"/>
    <lineage>
        <taxon>Bacteria</taxon>
        <taxon>Pseudomonadati</taxon>
        <taxon>Pseudomonadota</taxon>
        <taxon>Gammaproteobacteria</taxon>
        <taxon>Pseudomonadales</taxon>
        <taxon>Pseudomonadaceae</taxon>
        <taxon>Pseudomonas</taxon>
    </lineage>
</organism>
<dbReference type="Proteomes" id="UP000526003">
    <property type="component" value="Unassembled WGS sequence"/>
</dbReference>
<evidence type="ECO:0000313" key="3">
    <source>
        <dbReference type="Proteomes" id="UP000526003"/>
    </source>
</evidence>
<feature type="compositionally biased region" description="Basic and acidic residues" evidence="1">
    <location>
        <begin position="14"/>
        <end position="27"/>
    </location>
</feature>
<sequence length="66" mass="7281">MSTLHEIAANHAKMAKEKEQESARLSERAPQVVGNLEITCTDEQPPMPLHLMACTQENTLGQATSY</sequence>
<feature type="region of interest" description="Disordered" evidence="1">
    <location>
        <begin position="1"/>
        <end position="28"/>
    </location>
</feature>
<evidence type="ECO:0000256" key="1">
    <source>
        <dbReference type="SAM" id="MobiDB-lite"/>
    </source>
</evidence>
<accession>A0A7X1KW15</accession>
<dbReference type="RefSeq" id="WP_166591189.1">
    <property type="nucleotide sequence ID" value="NZ_CP090311.1"/>
</dbReference>